<gene>
    <name evidence="2" type="ORF">GSTENG00036436001</name>
</gene>
<feature type="region of interest" description="Disordered" evidence="1">
    <location>
        <begin position="1"/>
        <end position="48"/>
    </location>
</feature>
<dbReference type="EMBL" id="CAAE01020466">
    <property type="protein sequence ID" value="CAG14119.1"/>
    <property type="molecule type" value="Genomic_DNA"/>
</dbReference>
<reference evidence="2" key="1">
    <citation type="journal article" date="2004" name="Nature">
        <title>Genome duplication in the teleost fish Tetraodon nigroviridis reveals the early vertebrate proto-karyotype.</title>
        <authorList>
            <person name="Jaillon O."/>
            <person name="Aury J.-M."/>
            <person name="Brunet F."/>
            <person name="Petit J.-L."/>
            <person name="Stange-Thomann N."/>
            <person name="Mauceli E."/>
            <person name="Bouneau L."/>
            <person name="Fischer C."/>
            <person name="Ozouf-Costaz C."/>
            <person name="Bernot A."/>
            <person name="Nicaud S."/>
            <person name="Jaffe D."/>
            <person name="Fisher S."/>
            <person name="Lutfalla G."/>
            <person name="Dossat C."/>
            <person name="Segurens B."/>
            <person name="Dasilva C."/>
            <person name="Salanoubat M."/>
            <person name="Levy M."/>
            <person name="Boudet N."/>
            <person name="Castellano S."/>
            <person name="Anthouard V."/>
            <person name="Jubin C."/>
            <person name="Castelli V."/>
            <person name="Katinka M."/>
            <person name="Vacherie B."/>
            <person name="Biemont C."/>
            <person name="Skalli Z."/>
            <person name="Cattolico L."/>
            <person name="Poulain J."/>
            <person name="De Berardinis V."/>
            <person name="Cruaud C."/>
            <person name="Duprat S."/>
            <person name="Brottier P."/>
            <person name="Coutanceau J.-P."/>
            <person name="Gouzy J."/>
            <person name="Parra G."/>
            <person name="Lardier G."/>
            <person name="Chapple C."/>
            <person name="McKernan K.J."/>
            <person name="McEwan P."/>
            <person name="Bosak S."/>
            <person name="Kellis M."/>
            <person name="Volff J.-N."/>
            <person name="Guigo R."/>
            <person name="Zody M.C."/>
            <person name="Mesirov J."/>
            <person name="Lindblad-Toh K."/>
            <person name="Birren B."/>
            <person name="Nusbaum C."/>
            <person name="Kahn D."/>
            <person name="Robinson-Rechavi M."/>
            <person name="Laudet V."/>
            <person name="Schachter V."/>
            <person name="Quetier F."/>
            <person name="Saurin W."/>
            <person name="Scarpelli C."/>
            <person name="Wincker P."/>
            <person name="Lander E.S."/>
            <person name="Weissenbach J."/>
            <person name="Roest Crollius H."/>
        </authorList>
    </citation>
    <scope>NUCLEOTIDE SEQUENCE [LARGE SCALE GENOMIC DNA]</scope>
</reference>
<protein>
    <submittedName>
        <fullName evidence="2">Chromosome undetermined SCAF20466, whole genome shotgun sequence</fullName>
    </submittedName>
</protein>
<dbReference type="KEGG" id="tng:GSTEN00036436G001"/>
<organism evidence="2">
    <name type="scientific">Tetraodon nigroviridis</name>
    <name type="common">Spotted green pufferfish</name>
    <name type="synonym">Chelonodon nigroviridis</name>
    <dbReference type="NCBI Taxonomy" id="99883"/>
    <lineage>
        <taxon>Eukaryota</taxon>
        <taxon>Metazoa</taxon>
        <taxon>Chordata</taxon>
        <taxon>Craniata</taxon>
        <taxon>Vertebrata</taxon>
        <taxon>Euteleostomi</taxon>
        <taxon>Actinopterygii</taxon>
        <taxon>Neopterygii</taxon>
        <taxon>Teleostei</taxon>
        <taxon>Neoteleostei</taxon>
        <taxon>Acanthomorphata</taxon>
        <taxon>Eupercaria</taxon>
        <taxon>Tetraodontiformes</taxon>
        <taxon>Tetradontoidea</taxon>
        <taxon>Tetraodontidae</taxon>
        <taxon>Tetraodon</taxon>
    </lineage>
</organism>
<proteinExistence type="predicted"/>
<name>Q4RBW4_TETNG</name>
<accession>Q4RBW4</accession>
<reference evidence="2" key="2">
    <citation type="submission" date="2004-02" db="EMBL/GenBank/DDBJ databases">
        <authorList>
            <consortium name="Genoscope"/>
            <consortium name="Whitehead Institute Centre for Genome Research"/>
        </authorList>
    </citation>
    <scope>NUCLEOTIDE SEQUENCE</scope>
</reference>
<dbReference type="AlphaFoldDB" id="Q4RBW4"/>
<feature type="non-terminal residue" evidence="2">
    <location>
        <position position="1"/>
    </location>
</feature>
<sequence>LGQVDRGRRPGGSVPEPGADEEQSLGGERKVHPSLERAVGPSGTSCDH</sequence>
<evidence type="ECO:0000313" key="2">
    <source>
        <dbReference type="EMBL" id="CAG14119.1"/>
    </source>
</evidence>
<evidence type="ECO:0000256" key="1">
    <source>
        <dbReference type="SAM" id="MobiDB-lite"/>
    </source>
</evidence>